<dbReference type="EMBL" id="LMCB01000161">
    <property type="protein sequence ID" value="KZL04612.1"/>
    <property type="molecule type" value="Genomic_DNA"/>
</dbReference>
<sequence length="720" mass="81840">MNKDMLLSTRAKDAIKVALAMVIAYAIALSMGWDRPYWAGLAVAFISLETSGQSFNKGAQRLGGTLLAAVAALLILSLYPQQRWMFMVVLSSYVLFCTYMKSTTRNSYFWNVAAFVTIIVAVDSASSTEPAFYTAMLRIEETALGVITYSVVSAVLWPQTSARALYNTASQLSNAALNLFQETLRDEFSSNPKNYLKQQGNLAALQARLDELANIAQVESYEIWEVHELWKDSAQLWIKYERTIEAWRQNINEVNLLEVETRLPWFKQYQEEIIERLTNIARMSSGKRVKYKSPFRGFQPNEIDTTGLSHLEKATLSLYVRQLINIERITYELHEIYAVIFGFRQNLEPQLKIEKPTPKHIINTGALKGAFRAFLCLWIAYIAYIFAPNLPNSSVLLILAGVYSVSLSTNPYVKPSSLLAIGVISTIFAACIYLLIMPHLHSFWALGTLIFIAVFSIAYLFHSPEAGLARMFGLANFVMTTGISNNQSYSFSFAVNQLLVFLLIMGIFTCVSTFTFKLRPEIQYLSLLRRFFTSAGYLLADQNSSSTPQRSAIQRYLRRHHINEIESIPHIMRAWMPGISPTIEKHELIKTIVVLQALSIRLSVLMGEFKDAENAPFYEALRHNISGWNTQLMNDFESLVQEPSGETLRAAVRQCQIKLPEMEDTISTVLDEQSKDGIELEERLNIYRILGGIRSVYQALENYEEQSQKVDWSYLKEARF</sequence>
<dbReference type="PANTHER" id="PTHR30509:SF9">
    <property type="entry name" value="MULTIDRUG RESISTANCE PROTEIN MDTO"/>
    <property type="match status" value="1"/>
</dbReference>
<dbReference type="Pfam" id="PF04632">
    <property type="entry name" value="FUSC"/>
    <property type="match status" value="1"/>
</dbReference>
<keyword evidence="3" id="KW-1003">Cell membrane</keyword>
<dbReference type="InterPro" id="IPR006726">
    <property type="entry name" value="PHBA_efflux_AaeB/fusaric-R"/>
</dbReference>
<comment type="subcellular location">
    <subcellularLocation>
        <location evidence="1">Cell membrane</location>
        <topology evidence="1">Multi-pass membrane protein</topology>
    </subcellularLocation>
</comment>
<keyword evidence="4 7" id="KW-0812">Transmembrane</keyword>
<dbReference type="Proteomes" id="UP000076577">
    <property type="component" value="Unassembled WGS sequence"/>
</dbReference>
<evidence type="ECO:0000256" key="4">
    <source>
        <dbReference type="ARBA" id="ARBA00022692"/>
    </source>
</evidence>
<keyword evidence="9" id="KW-1185">Reference proteome</keyword>
<feature type="transmembrane region" description="Helical" evidence="7">
    <location>
        <begin position="132"/>
        <end position="157"/>
    </location>
</feature>
<dbReference type="PATRIC" id="fig|989403.3.peg.5136"/>
<feature type="transmembrane region" description="Helical" evidence="7">
    <location>
        <begin position="418"/>
        <end position="436"/>
    </location>
</feature>
<comment type="caution">
    <text evidence="8">The sequence shown here is derived from an EMBL/GenBank/DDBJ whole genome shotgun (WGS) entry which is preliminary data.</text>
</comment>
<evidence type="ECO:0000256" key="2">
    <source>
        <dbReference type="ARBA" id="ARBA00022448"/>
    </source>
</evidence>
<keyword evidence="2" id="KW-0813">Transport</keyword>
<name>A0A165SXG3_9HYPH</name>
<evidence type="ECO:0000256" key="1">
    <source>
        <dbReference type="ARBA" id="ARBA00004651"/>
    </source>
</evidence>
<dbReference type="SUPFAM" id="SSF103473">
    <property type="entry name" value="MFS general substrate transporter"/>
    <property type="match status" value="1"/>
</dbReference>
<dbReference type="GO" id="GO:0005886">
    <property type="term" value="C:plasma membrane"/>
    <property type="evidence" value="ECO:0007669"/>
    <property type="project" value="UniProtKB-SubCell"/>
</dbReference>
<accession>A0A165SXG3</accession>
<evidence type="ECO:0000256" key="5">
    <source>
        <dbReference type="ARBA" id="ARBA00022989"/>
    </source>
</evidence>
<evidence type="ECO:0000256" key="3">
    <source>
        <dbReference type="ARBA" id="ARBA00022475"/>
    </source>
</evidence>
<dbReference type="InterPro" id="IPR036259">
    <property type="entry name" value="MFS_trans_sf"/>
</dbReference>
<proteinExistence type="predicted"/>
<feature type="transmembrane region" description="Helical" evidence="7">
    <location>
        <begin position="498"/>
        <end position="516"/>
    </location>
</feature>
<feature type="transmembrane region" description="Helical" evidence="7">
    <location>
        <begin position="62"/>
        <end position="78"/>
    </location>
</feature>
<feature type="transmembrane region" description="Helical" evidence="7">
    <location>
        <begin position="442"/>
        <end position="461"/>
    </location>
</feature>
<dbReference type="AlphaFoldDB" id="A0A165SXG3"/>
<dbReference type="STRING" id="989403.SAMN05421798_10413"/>
<feature type="transmembrane region" description="Helical" evidence="7">
    <location>
        <begin position="14"/>
        <end position="31"/>
    </location>
</feature>
<evidence type="ECO:0000256" key="7">
    <source>
        <dbReference type="SAM" id="Phobius"/>
    </source>
</evidence>
<dbReference type="GO" id="GO:0022857">
    <property type="term" value="F:transmembrane transporter activity"/>
    <property type="evidence" value="ECO:0007669"/>
    <property type="project" value="InterPro"/>
</dbReference>
<evidence type="ECO:0000313" key="9">
    <source>
        <dbReference type="Proteomes" id="UP000076577"/>
    </source>
</evidence>
<feature type="transmembrane region" description="Helical" evidence="7">
    <location>
        <begin position="108"/>
        <end position="126"/>
    </location>
</feature>
<organism evidence="8 9">
    <name type="scientific">Pseudovibrio axinellae</name>
    <dbReference type="NCBI Taxonomy" id="989403"/>
    <lineage>
        <taxon>Bacteria</taxon>
        <taxon>Pseudomonadati</taxon>
        <taxon>Pseudomonadota</taxon>
        <taxon>Alphaproteobacteria</taxon>
        <taxon>Hyphomicrobiales</taxon>
        <taxon>Stappiaceae</taxon>
        <taxon>Pseudovibrio</taxon>
    </lineage>
</organism>
<evidence type="ECO:0000313" key="8">
    <source>
        <dbReference type="EMBL" id="KZL04612.1"/>
    </source>
</evidence>
<reference evidence="8 9" key="1">
    <citation type="journal article" date="2016" name="Front. Microbiol.">
        <title>Comparative Genomic Analysis Reveals a Diverse Repertoire of Genes Involved in Prokaryote-Eukaryote Interactions within the Pseudovibrio Genus.</title>
        <authorList>
            <person name="Romano S."/>
            <person name="Fernandez-Guerra A."/>
            <person name="Reen F.J."/>
            <person name="Glockner F.O."/>
            <person name="Crowley S.P."/>
            <person name="O'Sullivan O."/>
            <person name="Cotter P.D."/>
            <person name="Adams C."/>
            <person name="Dobson A.D."/>
            <person name="O'Gara F."/>
        </authorList>
    </citation>
    <scope>NUCLEOTIDE SEQUENCE [LARGE SCALE GENOMIC DNA]</scope>
    <source>
        <strain evidence="8 9">Ad2</strain>
    </source>
</reference>
<dbReference type="PANTHER" id="PTHR30509">
    <property type="entry name" value="P-HYDROXYBENZOIC ACID EFFLUX PUMP SUBUNIT-RELATED"/>
    <property type="match status" value="1"/>
</dbReference>
<keyword evidence="5 7" id="KW-1133">Transmembrane helix</keyword>
<keyword evidence="6 7" id="KW-0472">Membrane</keyword>
<protein>
    <submittedName>
        <fullName evidence="8">p-hydroxybenzoic acid efflux pump subunit AaeB</fullName>
    </submittedName>
</protein>
<gene>
    <name evidence="8" type="primary">aaeB</name>
    <name evidence="8" type="ORF">PsAD2_04696</name>
</gene>
<evidence type="ECO:0000256" key="6">
    <source>
        <dbReference type="ARBA" id="ARBA00023136"/>
    </source>
</evidence>